<sequence length="277" mass="30175">MDAVTFADLIAAPPIPRVELAQRAGVSRNTEWVLRQDQSRARLDTLREIALACGFDIEIRLDRAYQPAAAAAARDLLDDLTDMDPPLLRADLGAWRDRLLRYVRADDGDEGSVDPLRLVSEAAALSAPQNSPDAIMLAGRNDLERLMSAASATSTEYRDHRYVFSGGAALRALRVELPHDLTTIASAESEQERWAKMPTVVWTSLPTQFSRYLMETHRSVRTARAATVIIAPLAPHHLVRAAEPGGVPLVSPIQAVIDSLGVGGDLGLTALDLARSW</sequence>
<gene>
    <name evidence="1" type="ORF">QSV35_17875</name>
</gene>
<proteinExistence type="predicted"/>
<evidence type="ECO:0000313" key="2">
    <source>
        <dbReference type="Proteomes" id="UP001235064"/>
    </source>
</evidence>
<organism evidence="1 2">
    <name type="scientific">Microbacterium candidum</name>
    <dbReference type="NCBI Taxonomy" id="3041922"/>
    <lineage>
        <taxon>Bacteria</taxon>
        <taxon>Bacillati</taxon>
        <taxon>Actinomycetota</taxon>
        <taxon>Actinomycetes</taxon>
        <taxon>Micrococcales</taxon>
        <taxon>Microbacteriaceae</taxon>
        <taxon>Microbacterium</taxon>
    </lineage>
</organism>
<dbReference type="SUPFAM" id="SSF47413">
    <property type="entry name" value="lambda repressor-like DNA-binding domains"/>
    <property type="match status" value="1"/>
</dbReference>
<keyword evidence="2" id="KW-1185">Reference proteome</keyword>
<dbReference type="Proteomes" id="UP001235064">
    <property type="component" value="Unassembled WGS sequence"/>
</dbReference>
<evidence type="ECO:0008006" key="3">
    <source>
        <dbReference type="Google" id="ProtNLM"/>
    </source>
</evidence>
<evidence type="ECO:0000313" key="1">
    <source>
        <dbReference type="EMBL" id="MDL9981205.1"/>
    </source>
</evidence>
<reference evidence="1 2" key="1">
    <citation type="submission" date="2023-06" db="EMBL/GenBank/DDBJ databases">
        <title>Microbacterium sp. nov., isolated from a waste landfill.</title>
        <authorList>
            <person name="Wen W."/>
        </authorList>
    </citation>
    <scope>NUCLEOTIDE SEQUENCE [LARGE SCALE GENOMIC DNA]</scope>
    <source>
        <strain evidence="1 2">ASV49</strain>
    </source>
</reference>
<comment type="caution">
    <text evidence="1">The sequence shown here is derived from an EMBL/GenBank/DDBJ whole genome shotgun (WGS) entry which is preliminary data.</text>
</comment>
<dbReference type="InterPro" id="IPR010982">
    <property type="entry name" value="Lambda_DNA-bd_dom_sf"/>
</dbReference>
<dbReference type="EMBL" id="JASXSZ010000006">
    <property type="protein sequence ID" value="MDL9981205.1"/>
    <property type="molecule type" value="Genomic_DNA"/>
</dbReference>
<dbReference type="RefSeq" id="WP_286290227.1">
    <property type="nucleotide sequence ID" value="NZ_JASXSZ010000006.1"/>
</dbReference>
<accession>A0ABT7N3C3</accession>
<protein>
    <recommendedName>
        <fullName evidence="3">XRE family transcriptional regulator</fullName>
    </recommendedName>
</protein>
<name>A0ABT7N3C3_9MICO</name>